<dbReference type="Gene3D" id="3.10.450.360">
    <property type="match status" value="2"/>
</dbReference>
<dbReference type="HOGENOM" id="CLU_048234_0_0_10"/>
<protein>
    <recommendedName>
        <fullName evidence="2">Putative beta-lactamase-inhibitor-like PepSY-like domain-containing protein</fullName>
    </recommendedName>
</protein>
<dbReference type="SUPFAM" id="SSF160574">
    <property type="entry name" value="BT0923-like"/>
    <property type="match status" value="2"/>
</dbReference>
<dbReference type="PATRIC" id="fig|927665.4.peg.333"/>
<dbReference type="STRING" id="927665.HMPREF1535_00332"/>
<dbReference type="PROSITE" id="PS51257">
    <property type="entry name" value="PROKAR_LIPOPROTEIN"/>
    <property type="match status" value="1"/>
</dbReference>
<sequence>MKVKLSILALALCGLFAFTSCDDDDNNYLPDQTVTKAFDEKYPGVGKVEWETKSGYEVADFHLSGNKAEAWFDNKGNWVMTKTEINFGLLPEPVRLSLNGGEYKNWKPTDFDKLERSNAATVYVIEVEQGEQEVDLYYTEDGVLLKAVPDDDNDNNFQPVVIPQAISDAINEMYPGATMLEFDQEKNGFEVDILHNNIYKDVYFNTENQWISTEWDITKDQVPAIVMNALQASEYKNYTIDDIDLIEKPEGTFYVFDLEQGDNDVKVTFDSEGNIKSTQKD</sequence>
<name>A0A0F5JRR2_9BACT</name>
<dbReference type="AlphaFoldDB" id="A0A0F5JRR2"/>
<evidence type="ECO:0000256" key="1">
    <source>
        <dbReference type="SAM" id="SignalP"/>
    </source>
</evidence>
<dbReference type="EMBL" id="AQHV01000001">
    <property type="protein sequence ID" value="KKB60057.1"/>
    <property type="molecule type" value="Genomic_DNA"/>
</dbReference>
<keyword evidence="1" id="KW-0732">Signal</keyword>
<evidence type="ECO:0000313" key="4">
    <source>
        <dbReference type="Proteomes" id="UP000033047"/>
    </source>
</evidence>
<comment type="caution">
    <text evidence="3">The sequence shown here is derived from an EMBL/GenBank/DDBJ whole genome shotgun (WGS) entry which is preliminary data.</text>
</comment>
<dbReference type="RefSeq" id="WP_046145099.1">
    <property type="nucleotide sequence ID" value="NZ_KQ033912.1"/>
</dbReference>
<reference evidence="3 4" key="1">
    <citation type="submission" date="2013-04" db="EMBL/GenBank/DDBJ databases">
        <title>The Genome Sequence of Parabacteroides goldsteinii DSM 19448.</title>
        <authorList>
            <consortium name="The Broad Institute Genomics Platform"/>
            <person name="Earl A."/>
            <person name="Ward D."/>
            <person name="Feldgarden M."/>
            <person name="Gevers D."/>
            <person name="Martens E."/>
            <person name="Sakamoto M."/>
            <person name="Benno Y."/>
            <person name="Song Y."/>
            <person name="Liu C."/>
            <person name="Lee J."/>
            <person name="Bolanos M."/>
            <person name="Vaisanen M.L."/>
            <person name="Finegold S.M."/>
            <person name="Walker B."/>
            <person name="Young S."/>
            <person name="Zeng Q."/>
            <person name="Gargeya S."/>
            <person name="Fitzgerald M."/>
            <person name="Haas B."/>
            <person name="Abouelleil A."/>
            <person name="Allen A.W."/>
            <person name="Alvarado L."/>
            <person name="Arachchi H.M."/>
            <person name="Berlin A.M."/>
            <person name="Chapman S.B."/>
            <person name="Gainer-Dewar J."/>
            <person name="Goldberg J."/>
            <person name="Griggs A."/>
            <person name="Gujja S."/>
            <person name="Hansen M."/>
            <person name="Howarth C."/>
            <person name="Imamovic A."/>
            <person name="Ireland A."/>
            <person name="Larimer J."/>
            <person name="McCowan C."/>
            <person name="Murphy C."/>
            <person name="Pearson M."/>
            <person name="Poon T.W."/>
            <person name="Priest M."/>
            <person name="Roberts A."/>
            <person name="Saif S."/>
            <person name="Shea T."/>
            <person name="Sisk P."/>
            <person name="Sykes S."/>
            <person name="Wortman J."/>
            <person name="Nusbaum C."/>
            <person name="Birren B."/>
        </authorList>
    </citation>
    <scope>NUCLEOTIDE SEQUENCE [LARGE SCALE GENOMIC DNA]</scope>
    <source>
        <strain evidence="3 4">DSM 19448</strain>
    </source>
</reference>
<gene>
    <name evidence="3" type="ORF">HMPREF1535_00332</name>
</gene>
<evidence type="ECO:0000259" key="2">
    <source>
        <dbReference type="Pfam" id="PF11396"/>
    </source>
</evidence>
<feature type="signal peptide" evidence="1">
    <location>
        <begin position="1"/>
        <end position="22"/>
    </location>
</feature>
<dbReference type="Proteomes" id="UP000033047">
    <property type="component" value="Unassembled WGS sequence"/>
</dbReference>
<feature type="chain" id="PRO_5002489966" description="Putative beta-lactamase-inhibitor-like PepSY-like domain-containing protein" evidence="1">
    <location>
        <begin position="23"/>
        <end position="281"/>
    </location>
</feature>
<dbReference type="Pfam" id="PF11396">
    <property type="entry name" value="PepSY_like"/>
    <property type="match status" value="3"/>
</dbReference>
<accession>A0A0F5JRR2</accession>
<feature type="domain" description="Putative beta-lactamase-inhibitor-like PepSY-like" evidence="2">
    <location>
        <begin position="195"/>
        <end position="276"/>
    </location>
</feature>
<feature type="domain" description="Putative beta-lactamase-inhibitor-like PepSY-like" evidence="2">
    <location>
        <begin position="157"/>
        <end position="193"/>
    </location>
</feature>
<proteinExistence type="predicted"/>
<feature type="domain" description="Putative beta-lactamase-inhibitor-like PepSY-like" evidence="2">
    <location>
        <begin position="66"/>
        <end position="146"/>
    </location>
</feature>
<evidence type="ECO:0000313" key="3">
    <source>
        <dbReference type="EMBL" id="KKB60057.1"/>
    </source>
</evidence>
<dbReference type="InterPro" id="IPR021533">
    <property type="entry name" value="PepSY-like"/>
</dbReference>
<organism evidence="3 4">
    <name type="scientific">Parabacteroides goldsteinii DSM 19448 = WAL 12034</name>
    <dbReference type="NCBI Taxonomy" id="927665"/>
    <lineage>
        <taxon>Bacteria</taxon>
        <taxon>Pseudomonadati</taxon>
        <taxon>Bacteroidota</taxon>
        <taxon>Bacteroidia</taxon>
        <taxon>Bacteroidales</taxon>
        <taxon>Tannerellaceae</taxon>
        <taxon>Parabacteroides</taxon>
    </lineage>
</organism>